<protein>
    <submittedName>
        <fullName evidence="1">Uncharacterized protein</fullName>
    </submittedName>
</protein>
<keyword evidence="2" id="KW-1185">Reference proteome</keyword>
<dbReference type="EMBL" id="JAUIQD010000007">
    <property type="protein sequence ID" value="KAK3343530.1"/>
    <property type="molecule type" value="Genomic_DNA"/>
</dbReference>
<dbReference type="Proteomes" id="UP001275084">
    <property type="component" value="Unassembled WGS sequence"/>
</dbReference>
<comment type="caution">
    <text evidence="1">The sequence shown here is derived from an EMBL/GenBank/DDBJ whole genome shotgun (WGS) entry which is preliminary data.</text>
</comment>
<accession>A0AAJ0M962</accession>
<reference evidence="1" key="1">
    <citation type="journal article" date="2023" name="Mol. Phylogenet. Evol.">
        <title>Genome-scale phylogeny and comparative genomics of the fungal order Sordariales.</title>
        <authorList>
            <person name="Hensen N."/>
            <person name="Bonometti L."/>
            <person name="Westerberg I."/>
            <person name="Brannstrom I.O."/>
            <person name="Guillou S."/>
            <person name="Cros-Aarteil S."/>
            <person name="Calhoun S."/>
            <person name="Haridas S."/>
            <person name="Kuo A."/>
            <person name="Mondo S."/>
            <person name="Pangilinan J."/>
            <person name="Riley R."/>
            <person name="LaButti K."/>
            <person name="Andreopoulos B."/>
            <person name="Lipzen A."/>
            <person name="Chen C."/>
            <person name="Yan M."/>
            <person name="Daum C."/>
            <person name="Ng V."/>
            <person name="Clum A."/>
            <person name="Steindorff A."/>
            <person name="Ohm R.A."/>
            <person name="Martin F."/>
            <person name="Silar P."/>
            <person name="Natvig D.O."/>
            <person name="Lalanne C."/>
            <person name="Gautier V."/>
            <person name="Ament-Velasquez S.L."/>
            <person name="Kruys A."/>
            <person name="Hutchinson M.I."/>
            <person name="Powell A.J."/>
            <person name="Barry K."/>
            <person name="Miller A.N."/>
            <person name="Grigoriev I.V."/>
            <person name="Debuchy R."/>
            <person name="Gladieux P."/>
            <person name="Hiltunen Thoren M."/>
            <person name="Johannesson H."/>
        </authorList>
    </citation>
    <scope>NUCLEOTIDE SEQUENCE</scope>
    <source>
        <strain evidence="1">CBS 955.72</strain>
    </source>
</reference>
<evidence type="ECO:0000313" key="1">
    <source>
        <dbReference type="EMBL" id="KAK3343530.1"/>
    </source>
</evidence>
<sequence length="75" mass="8401">MQYARPTAFFGWLIVCARSDAAQPSELTVTLKRHAHFETALVCHATHLSCSIQCRSVQSPTVASIHLSNRHKLLR</sequence>
<reference evidence="1" key="2">
    <citation type="submission" date="2023-06" db="EMBL/GenBank/DDBJ databases">
        <authorList>
            <consortium name="Lawrence Berkeley National Laboratory"/>
            <person name="Haridas S."/>
            <person name="Hensen N."/>
            <person name="Bonometti L."/>
            <person name="Westerberg I."/>
            <person name="Brannstrom I.O."/>
            <person name="Guillou S."/>
            <person name="Cros-Aarteil S."/>
            <person name="Calhoun S."/>
            <person name="Kuo A."/>
            <person name="Mondo S."/>
            <person name="Pangilinan J."/>
            <person name="Riley R."/>
            <person name="Labutti K."/>
            <person name="Andreopoulos B."/>
            <person name="Lipzen A."/>
            <person name="Chen C."/>
            <person name="Yanf M."/>
            <person name="Daum C."/>
            <person name="Ng V."/>
            <person name="Clum A."/>
            <person name="Steindorff A."/>
            <person name="Ohm R."/>
            <person name="Martin F."/>
            <person name="Silar P."/>
            <person name="Natvig D."/>
            <person name="Lalanne C."/>
            <person name="Gautier V."/>
            <person name="Ament-Velasquez S.L."/>
            <person name="Kruys A."/>
            <person name="Hutchinson M.I."/>
            <person name="Powell A.J."/>
            <person name="Barry K."/>
            <person name="Miller A.N."/>
            <person name="Grigoriev I.V."/>
            <person name="Debuchy R."/>
            <person name="Gladieux P."/>
            <person name="Thoren M.H."/>
            <person name="Johannesson H."/>
        </authorList>
    </citation>
    <scope>NUCLEOTIDE SEQUENCE</scope>
    <source>
        <strain evidence="1">CBS 955.72</strain>
    </source>
</reference>
<proteinExistence type="predicted"/>
<evidence type="ECO:0000313" key="2">
    <source>
        <dbReference type="Proteomes" id="UP001275084"/>
    </source>
</evidence>
<gene>
    <name evidence="1" type="ORF">B0T25DRAFT_554566</name>
</gene>
<name>A0AAJ0M962_9PEZI</name>
<organism evidence="1 2">
    <name type="scientific">Lasiosphaeria hispida</name>
    <dbReference type="NCBI Taxonomy" id="260671"/>
    <lineage>
        <taxon>Eukaryota</taxon>
        <taxon>Fungi</taxon>
        <taxon>Dikarya</taxon>
        <taxon>Ascomycota</taxon>
        <taxon>Pezizomycotina</taxon>
        <taxon>Sordariomycetes</taxon>
        <taxon>Sordariomycetidae</taxon>
        <taxon>Sordariales</taxon>
        <taxon>Lasiosphaeriaceae</taxon>
        <taxon>Lasiosphaeria</taxon>
    </lineage>
</organism>
<dbReference type="AlphaFoldDB" id="A0AAJ0M962"/>